<evidence type="ECO:0000256" key="13">
    <source>
        <dbReference type="ARBA" id="ARBA00023268"/>
    </source>
</evidence>
<dbReference type="GO" id="GO:0008658">
    <property type="term" value="F:penicillin binding"/>
    <property type="evidence" value="ECO:0007669"/>
    <property type="project" value="InterPro"/>
</dbReference>
<proteinExistence type="inferred from homology"/>
<sequence>MPKRKRVLKIYQQSNKIKNGLFFILKVVLGILGSLILVGVSIFLFYAKDLPRPEKFTEAQLIQATKIYDRTGEIVLSSIYQEEKRTYLDLEKFPEILKEAIIATEDARFYQHPGVDFKAGLRALMVDLKLRAPKQGGSTITQQLIRSIFLTNEKTIERKLKEIILAIELDKKYSKEQILEWYLNQIPFGINIYGAQEASLTYFEKPIWEISLAQSAILAAIIKAPGYLSPYGEHLDELLSRKNYVLNRMQQENFIGEEEAEAAKKSEVEFSKLPKTLAPHFITFVRQQLEEKYGEKFLETKGLKIYTTLDWGLQKKAEEIVRKGVEKNKKAFGAYNGALVAIEPESGGILAMVGSADPNAESFPLGCNPRKTCKFVPDFNVATQGERQPGSSFKPFVYATAFSKGFDDKTIVLDEETNFGVFGGKAYIPQNYDGRFRGPVTLREALAQSLNVPSVKVLNNLAGLKDSIGLAKLMGITTLEQEPSFYGLSLVLGGGGVKLLDMVASYSVFANNGFRISPSPILKIEDAKGNIIYQNKKTPKKVLESSVCDLITDVLSDNQARSPIFGENSSLRFDEQKVAVKTGTSDDYVDAWTIGYAKNIVTGVWVGNNDNSAIVRGLGISTAGPIWRAFMEEAINKD</sequence>
<comment type="subcellular location">
    <subcellularLocation>
        <location evidence="1">Cell membrane</location>
    </subcellularLocation>
</comment>
<dbReference type="PANTHER" id="PTHR32282:SF11">
    <property type="entry name" value="PENICILLIN-BINDING PROTEIN 1B"/>
    <property type="match status" value="1"/>
</dbReference>
<dbReference type="GO" id="GO:0005886">
    <property type="term" value="C:plasma membrane"/>
    <property type="evidence" value="ECO:0007669"/>
    <property type="project" value="UniProtKB-SubCell"/>
</dbReference>
<evidence type="ECO:0000256" key="16">
    <source>
        <dbReference type="ARBA" id="ARBA00049902"/>
    </source>
</evidence>
<reference evidence="20 21" key="1">
    <citation type="submission" date="2017-09" db="EMBL/GenBank/DDBJ databases">
        <title>Depth-based differentiation of microbial function through sediment-hosted aquifers and enrichment of novel symbionts in the deep terrestrial subsurface.</title>
        <authorList>
            <person name="Probst A.J."/>
            <person name="Ladd B."/>
            <person name="Jarett J.K."/>
            <person name="Geller-Mcgrath D.E."/>
            <person name="Sieber C.M."/>
            <person name="Emerson J.B."/>
            <person name="Anantharaman K."/>
            <person name="Thomas B.C."/>
            <person name="Malmstrom R."/>
            <person name="Stieglmeier M."/>
            <person name="Klingl A."/>
            <person name="Woyke T."/>
            <person name="Ryan C.M."/>
            <person name="Banfield J.F."/>
        </authorList>
    </citation>
    <scope>NUCLEOTIDE SEQUENCE [LARGE SCALE GENOMIC DNA]</scope>
    <source>
        <strain evidence="20">CG11_big_fil_rev_8_21_14_0_20_35_11</strain>
    </source>
</reference>
<evidence type="ECO:0000259" key="18">
    <source>
        <dbReference type="Pfam" id="PF00905"/>
    </source>
</evidence>
<evidence type="ECO:0000256" key="7">
    <source>
        <dbReference type="ARBA" id="ARBA00022676"/>
    </source>
</evidence>
<evidence type="ECO:0000256" key="3">
    <source>
        <dbReference type="ARBA" id="ARBA00007739"/>
    </source>
</evidence>
<dbReference type="Proteomes" id="UP000231139">
    <property type="component" value="Unassembled WGS sequence"/>
</dbReference>
<comment type="catalytic activity">
    <reaction evidence="15">
        <text>Preferential cleavage: (Ac)2-L-Lys-D-Ala-|-D-Ala. Also transpeptidation of peptidyl-alanyl moieties that are N-acyl substituents of D-alanine.</text>
        <dbReference type="EC" id="3.4.16.4"/>
    </reaction>
</comment>
<accession>A0A2H0N2I5</accession>
<keyword evidence="17" id="KW-1133">Transmembrane helix</keyword>
<keyword evidence="6" id="KW-0645">Protease</keyword>
<evidence type="ECO:0000256" key="5">
    <source>
        <dbReference type="ARBA" id="ARBA00022645"/>
    </source>
</evidence>
<comment type="similarity">
    <text evidence="2">In the C-terminal section; belongs to the transpeptidase family.</text>
</comment>
<feature type="transmembrane region" description="Helical" evidence="17">
    <location>
        <begin position="21"/>
        <end position="46"/>
    </location>
</feature>
<dbReference type="Pfam" id="PF00912">
    <property type="entry name" value="Transgly"/>
    <property type="match status" value="1"/>
</dbReference>
<dbReference type="GO" id="GO:0009252">
    <property type="term" value="P:peptidoglycan biosynthetic process"/>
    <property type="evidence" value="ECO:0007669"/>
    <property type="project" value="UniProtKB-KW"/>
</dbReference>
<keyword evidence="9" id="KW-0378">Hydrolase</keyword>
<keyword evidence="8" id="KW-0808">Transferase</keyword>
<dbReference type="GO" id="GO:0071555">
    <property type="term" value="P:cell wall organization"/>
    <property type="evidence" value="ECO:0007669"/>
    <property type="project" value="UniProtKB-KW"/>
</dbReference>
<dbReference type="FunFam" id="1.10.3810.10:FF:000001">
    <property type="entry name" value="Penicillin-binding protein 1A"/>
    <property type="match status" value="1"/>
</dbReference>
<evidence type="ECO:0000256" key="2">
    <source>
        <dbReference type="ARBA" id="ARBA00007090"/>
    </source>
</evidence>
<evidence type="ECO:0000256" key="8">
    <source>
        <dbReference type="ARBA" id="ARBA00022679"/>
    </source>
</evidence>
<evidence type="ECO:0000256" key="6">
    <source>
        <dbReference type="ARBA" id="ARBA00022670"/>
    </source>
</evidence>
<evidence type="ECO:0000256" key="11">
    <source>
        <dbReference type="ARBA" id="ARBA00022984"/>
    </source>
</evidence>
<keyword evidence="13" id="KW-0511">Multifunctional enzyme</keyword>
<keyword evidence="14" id="KW-0961">Cell wall biogenesis/degradation</keyword>
<dbReference type="GO" id="GO:0008360">
    <property type="term" value="P:regulation of cell shape"/>
    <property type="evidence" value="ECO:0007669"/>
    <property type="project" value="UniProtKB-KW"/>
</dbReference>
<dbReference type="GO" id="GO:0006508">
    <property type="term" value="P:proteolysis"/>
    <property type="evidence" value="ECO:0007669"/>
    <property type="project" value="UniProtKB-KW"/>
</dbReference>
<evidence type="ECO:0000256" key="10">
    <source>
        <dbReference type="ARBA" id="ARBA00022960"/>
    </source>
</evidence>
<dbReference type="NCBIfam" id="TIGR02074">
    <property type="entry name" value="PBP_1a_fam"/>
    <property type="match status" value="1"/>
</dbReference>
<evidence type="ECO:0000256" key="12">
    <source>
        <dbReference type="ARBA" id="ARBA00023136"/>
    </source>
</evidence>
<evidence type="ECO:0000256" key="9">
    <source>
        <dbReference type="ARBA" id="ARBA00022801"/>
    </source>
</evidence>
<dbReference type="SUPFAM" id="SSF53955">
    <property type="entry name" value="Lysozyme-like"/>
    <property type="match status" value="1"/>
</dbReference>
<evidence type="ECO:0000256" key="1">
    <source>
        <dbReference type="ARBA" id="ARBA00004236"/>
    </source>
</evidence>
<dbReference type="PANTHER" id="PTHR32282">
    <property type="entry name" value="BINDING PROTEIN TRANSPEPTIDASE, PUTATIVE-RELATED"/>
    <property type="match status" value="1"/>
</dbReference>
<dbReference type="GO" id="GO:0008955">
    <property type="term" value="F:peptidoglycan glycosyltransferase activity"/>
    <property type="evidence" value="ECO:0007669"/>
    <property type="project" value="UniProtKB-EC"/>
</dbReference>
<organism evidence="20 21">
    <name type="scientific">Candidatus Nealsonbacteria bacterium CG11_big_fil_rev_8_21_14_0_20_35_11</name>
    <dbReference type="NCBI Taxonomy" id="1974713"/>
    <lineage>
        <taxon>Bacteria</taxon>
        <taxon>Candidatus Nealsoniibacteriota</taxon>
    </lineage>
</organism>
<evidence type="ECO:0000256" key="15">
    <source>
        <dbReference type="ARBA" id="ARBA00034000"/>
    </source>
</evidence>
<dbReference type="EMBL" id="PCWK01000042">
    <property type="protein sequence ID" value="PIR02305.1"/>
    <property type="molecule type" value="Genomic_DNA"/>
</dbReference>
<protein>
    <submittedName>
        <fullName evidence="20">Uncharacterized protein</fullName>
    </submittedName>
</protein>
<keyword evidence="5" id="KW-0121">Carboxypeptidase</keyword>
<evidence type="ECO:0000256" key="17">
    <source>
        <dbReference type="SAM" id="Phobius"/>
    </source>
</evidence>
<evidence type="ECO:0000313" key="20">
    <source>
        <dbReference type="EMBL" id="PIR02305.1"/>
    </source>
</evidence>
<dbReference type="InterPro" id="IPR023346">
    <property type="entry name" value="Lysozyme-like_dom_sf"/>
</dbReference>
<comment type="caution">
    <text evidence="20">The sequence shown here is derived from an EMBL/GenBank/DDBJ whole genome shotgun (WGS) entry which is preliminary data.</text>
</comment>
<evidence type="ECO:0000313" key="21">
    <source>
        <dbReference type="Proteomes" id="UP000231139"/>
    </source>
</evidence>
<dbReference type="AlphaFoldDB" id="A0A2H0N2I5"/>
<dbReference type="InterPro" id="IPR001264">
    <property type="entry name" value="Glyco_trans_51"/>
</dbReference>
<evidence type="ECO:0000256" key="14">
    <source>
        <dbReference type="ARBA" id="ARBA00023316"/>
    </source>
</evidence>
<dbReference type="InterPro" id="IPR012338">
    <property type="entry name" value="Beta-lactam/transpept-like"/>
</dbReference>
<dbReference type="GO" id="GO:0009002">
    <property type="term" value="F:serine-type D-Ala-D-Ala carboxypeptidase activity"/>
    <property type="evidence" value="ECO:0007669"/>
    <property type="project" value="UniProtKB-EC"/>
</dbReference>
<feature type="domain" description="Glycosyl transferase family 51" evidence="19">
    <location>
        <begin position="76"/>
        <end position="250"/>
    </location>
</feature>
<comment type="similarity">
    <text evidence="3">In the N-terminal section; belongs to the glycosyltransferase 51 family.</text>
</comment>
<dbReference type="InterPro" id="IPR050396">
    <property type="entry name" value="Glycosyltr_51/Transpeptidase"/>
</dbReference>
<comment type="catalytic activity">
    <reaction evidence="16">
        <text>[GlcNAc-(1-&gt;4)-Mur2Ac(oyl-L-Ala-gamma-D-Glu-L-Lys-D-Ala-D-Ala)](n)-di-trans,octa-cis-undecaprenyl diphosphate + beta-D-GlcNAc-(1-&gt;4)-Mur2Ac(oyl-L-Ala-gamma-D-Glu-L-Lys-D-Ala-D-Ala)-di-trans,octa-cis-undecaprenyl diphosphate = [GlcNAc-(1-&gt;4)-Mur2Ac(oyl-L-Ala-gamma-D-Glu-L-Lys-D-Ala-D-Ala)](n+1)-di-trans,octa-cis-undecaprenyl diphosphate + di-trans,octa-cis-undecaprenyl diphosphate + H(+)</text>
        <dbReference type="Rhea" id="RHEA:23708"/>
        <dbReference type="Rhea" id="RHEA-COMP:9602"/>
        <dbReference type="Rhea" id="RHEA-COMP:9603"/>
        <dbReference type="ChEBI" id="CHEBI:15378"/>
        <dbReference type="ChEBI" id="CHEBI:58405"/>
        <dbReference type="ChEBI" id="CHEBI:60033"/>
        <dbReference type="ChEBI" id="CHEBI:78435"/>
        <dbReference type="EC" id="2.4.99.28"/>
    </reaction>
</comment>
<keyword evidence="17" id="KW-0812">Transmembrane</keyword>
<dbReference type="InterPro" id="IPR001460">
    <property type="entry name" value="PCN-bd_Tpept"/>
</dbReference>
<evidence type="ECO:0000259" key="19">
    <source>
        <dbReference type="Pfam" id="PF00912"/>
    </source>
</evidence>
<feature type="domain" description="Penicillin-binding protein transpeptidase" evidence="18">
    <location>
        <begin position="337"/>
        <end position="632"/>
    </location>
</feature>
<keyword evidence="10" id="KW-0133">Cell shape</keyword>
<name>A0A2H0N2I5_9BACT</name>
<dbReference type="SUPFAM" id="SSF56601">
    <property type="entry name" value="beta-lactamase/transpeptidase-like"/>
    <property type="match status" value="1"/>
</dbReference>
<evidence type="ECO:0000256" key="4">
    <source>
        <dbReference type="ARBA" id="ARBA00022475"/>
    </source>
</evidence>
<keyword evidence="12 17" id="KW-0472">Membrane</keyword>
<dbReference type="GO" id="GO:0030288">
    <property type="term" value="C:outer membrane-bounded periplasmic space"/>
    <property type="evidence" value="ECO:0007669"/>
    <property type="project" value="TreeGrafter"/>
</dbReference>
<dbReference type="InterPro" id="IPR036950">
    <property type="entry name" value="PBP_transglycosylase"/>
</dbReference>
<dbReference type="Pfam" id="PF00905">
    <property type="entry name" value="Transpeptidase"/>
    <property type="match status" value="1"/>
</dbReference>
<gene>
    <name evidence="20" type="ORF">COV62_01740</name>
</gene>
<dbReference type="Gene3D" id="1.10.3810.10">
    <property type="entry name" value="Biosynthetic peptidoglycan transglycosylase-like"/>
    <property type="match status" value="1"/>
</dbReference>
<keyword evidence="11" id="KW-0573">Peptidoglycan synthesis</keyword>
<keyword evidence="7" id="KW-0328">Glycosyltransferase</keyword>
<keyword evidence="4" id="KW-1003">Cell membrane</keyword>
<dbReference type="Gene3D" id="3.40.710.10">
    <property type="entry name" value="DD-peptidase/beta-lactamase superfamily"/>
    <property type="match status" value="1"/>
</dbReference>